<dbReference type="Proteomes" id="UP000649617">
    <property type="component" value="Unassembled WGS sequence"/>
</dbReference>
<evidence type="ECO:0000313" key="2">
    <source>
        <dbReference type="Proteomes" id="UP000649617"/>
    </source>
</evidence>
<evidence type="ECO:0000313" key="1">
    <source>
        <dbReference type="EMBL" id="CAE7751595.1"/>
    </source>
</evidence>
<organism evidence="1 2">
    <name type="scientific">Symbiodinium pilosum</name>
    <name type="common">Dinoflagellate</name>
    <dbReference type="NCBI Taxonomy" id="2952"/>
    <lineage>
        <taxon>Eukaryota</taxon>
        <taxon>Sar</taxon>
        <taxon>Alveolata</taxon>
        <taxon>Dinophyceae</taxon>
        <taxon>Suessiales</taxon>
        <taxon>Symbiodiniaceae</taxon>
        <taxon>Symbiodinium</taxon>
    </lineage>
</organism>
<dbReference type="OrthoDB" id="415685at2759"/>
<sequence>MQVRCHKLLICDPRDTMILELASLRTAVALQVLERVSHQERLNLDDVTLNSFAEAWCFFDDLFALCEGEEDLSERFSGRPARQVVVQDSVRVKAGENAESLQSANRSGASGNTAAAGPAFERAGAAWLEDNVELVRSALAPFEDQLHHLLEVVCEGIEGGGQTLGEVLESRGNICHTLRCLLANMQVWGASGNPRAEGCDFAFLSLGQEIPSGLLEIDTFLSKDEVSARQMSQSRLSEMMSTLHPDSLAQFHRHLARARVTVVWREFRRRQSVLQGALGSLCVQGNDASQQEQLDRLVRTIILNLDEIGSFVSTLAAFFKSVDLAEISENPVQGEPRPVIDRSVAGYVMHVDCGHNGPLDEVDLRQLSLHLRVSKFGRQEV</sequence>
<dbReference type="EMBL" id="CAJNIZ010046571">
    <property type="protein sequence ID" value="CAE7751595.1"/>
    <property type="molecule type" value="Genomic_DNA"/>
</dbReference>
<gene>
    <name evidence="1" type="ORF">SPIL2461_LOCUS21766</name>
</gene>
<comment type="caution">
    <text evidence="1">The sequence shown here is derived from an EMBL/GenBank/DDBJ whole genome shotgun (WGS) entry which is preliminary data.</text>
</comment>
<reference evidence="1" key="1">
    <citation type="submission" date="2021-02" db="EMBL/GenBank/DDBJ databases">
        <authorList>
            <person name="Dougan E. K."/>
            <person name="Rhodes N."/>
            <person name="Thang M."/>
            <person name="Chan C."/>
        </authorList>
    </citation>
    <scope>NUCLEOTIDE SEQUENCE</scope>
</reference>
<proteinExistence type="predicted"/>
<name>A0A812XM82_SYMPI</name>
<dbReference type="AlphaFoldDB" id="A0A812XM82"/>
<protein>
    <submittedName>
        <fullName evidence="1">Uncharacterized protein</fullName>
    </submittedName>
</protein>
<keyword evidence="2" id="KW-1185">Reference proteome</keyword>
<accession>A0A812XM82</accession>